<dbReference type="Gene3D" id="3.80.10.10">
    <property type="entry name" value="Ribonuclease Inhibitor"/>
    <property type="match status" value="1"/>
</dbReference>
<dbReference type="AlphaFoldDB" id="A0A4S8M7V7"/>
<sequence>MNYENSAPRPRRPKLTHVDVGDLPEPPAVLAGGIPSLCPPEVLRSIFENLDHPSDLLHVILTSRMFYEVGLPVLYRSVEYTRPYDLESNLSFWGLSHTHMNNKVFSVTVINIETNSSSKQDSNVDDTGIFTIPIQQQHLVPQPRSQREQAARSDWTEGHLSILNRHLPQFTNLTTLTFAGIRSSESGFVMNTLRLLPRLTKLAFINCKMVSGDELLEGPSRWPRLTGKMGSGNQLLEGPSRWPKLTELTIWNCGRMGSWSTLFDLMRSGTLRVLHIDWDPVVLDKVSSALNPSPDSVNSGNPFHRTALPSSLRYLQVRVPHTTRSNDDGDTPLGLLAGFVATCRGLIGLAVMGNYMFTKGDNQVLDPHKGRWSFIREYSGPSELLPLLAGPGSQLESLKLLEGFREGLFEPMMFPRLRSLSLRLHLVCPSVFHKLVEAPLKGLEELRIEYDSLNLNDSQNDTLRSLAALFLFEFPVLAVFHLYPAGNGQSNPIKDVNIECSVHPFSDRKVSSAIQEVLESPSGSVRNVGVEVISTLCECHSVISRKVLELSCIACWRLYCPHLREVQLAKEFVWRRKLVDDGQRLEHIWSRSRVIESECRQSEFDLNWMSIGQLSKRTVEGLKHLMLRQLDRNTEE</sequence>
<dbReference type="CDD" id="cd09917">
    <property type="entry name" value="F-box_SF"/>
    <property type="match status" value="1"/>
</dbReference>
<reference evidence="1 2" key="1">
    <citation type="journal article" date="2019" name="Nat. Ecol. Evol.">
        <title>Megaphylogeny resolves global patterns of mushroom evolution.</title>
        <authorList>
            <person name="Varga T."/>
            <person name="Krizsan K."/>
            <person name="Foldi C."/>
            <person name="Dima B."/>
            <person name="Sanchez-Garcia M."/>
            <person name="Sanchez-Ramirez S."/>
            <person name="Szollosi G.J."/>
            <person name="Szarkandi J.G."/>
            <person name="Papp V."/>
            <person name="Albert L."/>
            <person name="Andreopoulos W."/>
            <person name="Angelini C."/>
            <person name="Antonin V."/>
            <person name="Barry K.W."/>
            <person name="Bougher N.L."/>
            <person name="Buchanan P."/>
            <person name="Buyck B."/>
            <person name="Bense V."/>
            <person name="Catcheside P."/>
            <person name="Chovatia M."/>
            <person name="Cooper J."/>
            <person name="Damon W."/>
            <person name="Desjardin D."/>
            <person name="Finy P."/>
            <person name="Geml J."/>
            <person name="Haridas S."/>
            <person name="Hughes K."/>
            <person name="Justo A."/>
            <person name="Karasinski D."/>
            <person name="Kautmanova I."/>
            <person name="Kiss B."/>
            <person name="Kocsube S."/>
            <person name="Kotiranta H."/>
            <person name="LaButti K.M."/>
            <person name="Lechner B.E."/>
            <person name="Liimatainen K."/>
            <person name="Lipzen A."/>
            <person name="Lukacs Z."/>
            <person name="Mihaltcheva S."/>
            <person name="Morgado L.N."/>
            <person name="Niskanen T."/>
            <person name="Noordeloos M.E."/>
            <person name="Ohm R.A."/>
            <person name="Ortiz-Santana B."/>
            <person name="Ovrebo C."/>
            <person name="Racz N."/>
            <person name="Riley R."/>
            <person name="Savchenko A."/>
            <person name="Shiryaev A."/>
            <person name="Soop K."/>
            <person name="Spirin V."/>
            <person name="Szebenyi C."/>
            <person name="Tomsovsky M."/>
            <person name="Tulloss R.E."/>
            <person name="Uehling J."/>
            <person name="Grigoriev I.V."/>
            <person name="Vagvolgyi C."/>
            <person name="Papp T."/>
            <person name="Martin F.M."/>
            <person name="Miettinen O."/>
            <person name="Hibbett D.S."/>
            <person name="Nagy L.G."/>
        </authorList>
    </citation>
    <scope>NUCLEOTIDE SEQUENCE [LARGE SCALE GENOMIC DNA]</scope>
    <source>
        <strain evidence="1 2">CBS 962.96</strain>
    </source>
</reference>
<keyword evidence="2" id="KW-1185">Reference proteome</keyword>
<dbReference type="Proteomes" id="UP000297245">
    <property type="component" value="Unassembled WGS sequence"/>
</dbReference>
<protein>
    <recommendedName>
        <fullName evidence="3">F-box domain-containing protein</fullName>
    </recommendedName>
</protein>
<dbReference type="EMBL" id="ML179146">
    <property type="protein sequence ID" value="THU97928.1"/>
    <property type="molecule type" value="Genomic_DNA"/>
</dbReference>
<organism evidence="1 2">
    <name type="scientific">Dendrothele bispora (strain CBS 962.96)</name>
    <dbReference type="NCBI Taxonomy" id="1314807"/>
    <lineage>
        <taxon>Eukaryota</taxon>
        <taxon>Fungi</taxon>
        <taxon>Dikarya</taxon>
        <taxon>Basidiomycota</taxon>
        <taxon>Agaricomycotina</taxon>
        <taxon>Agaricomycetes</taxon>
        <taxon>Agaricomycetidae</taxon>
        <taxon>Agaricales</taxon>
        <taxon>Agaricales incertae sedis</taxon>
        <taxon>Dendrothele</taxon>
    </lineage>
</organism>
<proteinExistence type="predicted"/>
<name>A0A4S8M7V7_DENBC</name>
<dbReference type="InterPro" id="IPR032675">
    <property type="entry name" value="LRR_dom_sf"/>
</dbReference>
<dbReference type="OrthoDB" id="5354526at2759"/>
<gene>
    <name evidence="1" type="ORF">K435DRAFT_777730</name>
</gene>
<evidence type="ECO:0000313" key="2">
    <source>
        <dbReference type="Proteomes" id="UP000297245"/>
    </source>
</evidence>
<dbReference type="SUPFAM" id="SSF52047">
    <property type="entry name" value="RNI-like"/>
    <property type="match status" value="1"/>
</dbReference>
<evidence type="ECO:0000313" key="1">
    <source>
        <dbReference type="EMBL" id="THU97928.1"/>
    </source>
</evidence>
<evidence type="ECO:0008006" key="3">
    <source>
        <dbReference type="Google" id="ProtNLM"/>
    </source>
</evidence>
<accession>A0A4S8M7V7</accession>